<dbReference type="InterPro" id="IPR036615">
    <property type="entry name" value="Mur_ligase_C_dom_sf"/>
</dbReference>
<evidence type="ECO:0000259" key="6">
    <source>
        <dbReference type="Pfam" id="PF08245"/>
    </source>
</evidence>
<dbReference type="SUPFAM" id="SSF53244">
    <property type="entry name" value="MurD-like peptide ligases, peptide-binding domain"/>
    <property type="match status" value="1"/>
</dbReference>
<feature type="transmembrane region" description="Helical" evidence="4">
    <location>
        <begin position="143"/>
        <end position="166"/>
    </location>
</feature>
<dbReference type="EMBL" id="FMUR01000014">
    <property type="protein sequence ID" value="SCY36042.1"/>
    <property type="molecule type" value="Genomic_DNA"/>
</dbReference>
<dbReference type="Pfam" id="PF02875">
    <property type="entry name" value="Mur_ligase_C"/>
    <property type="match status" value="1"/>
</dbReference>
<feature type="transmembrane region" description="Helical" evidence="4">
    <location>
        <begin position="45"/>
        <end position="64"/>
    </location>
</feature>
<evidence type="ECO:0000256" key="2">
    <source>
        <dbReference type="ARBA" id="ARBA00022741"/>
    </source>
</evidence>
<protein>
    <submittedName>
        <fullName evidence="7">UDP-N-acetylmuramoyl-tripeptide--D-alanyl-D-alanine ligase</fullName>
    </submittedName>
</protein>
<accession>A0A1G5F9V3</accession>
<feature type="domain" description="Mur ligase C-terminal" evidence="5">
    <location>
        <begin position="416"/>
        <end position="538"/>
    </location>
</feature>
<gene>
    <name evidence="7" type="ORF">SAMN02910451_02313</name>
</gene>
<dbReference type="SUPFAM" id="SSF53623">
    <property type="entry name" value="MurD-like peptide ligases, catalytic domain"/>
    <property type="match status" value="1"/>
</dbReference>
<evidence type="ECO:0000313" key="8">
    <source>
        <dbReference type="Proteomes" id="UP000183047"/>
    </source>
</evidence>
<feature type="transmembrane region" description="Helical" evidence="4">
    <location>
        <begin position="76"/>
        <end position="95"/>
    </location>
</feature>
<evidence type="ECO:0000256" key="3">
    <source>
        <dbReference type="ARBA" id="ARBA00022840"/>
    </source>
</evidence>
<evidence type="ECO:0000256" key="1">
    <source>
        <dbReference type="ARBA" id="ARBA00022598"/>
    </source>
</evidence>
<dbReference type="Proteomes" id="UP000183047">
    <property type="component" value="Unassembled WGS sequence"/>
</dbReference>
<feature type="domain" description="Mur ligase central" evidence="6">
    <location>
        <begin position="197"/>
        <end position="394"/>
    </location>
</feature>
<dbReference type="InterPro" id="IPR013221">
    <property type="entry name" value="Mur_ligase_cen"/>
</dbReference>
<keyword evidence="4" id="KW-0472">Membrane</keyword>
<dbReference type="GO" id="GO:0016881">
    <property type="term" value="F:acid-amino acid ligase activity"/>
    <property type="evidence" value="ECO:0007669"/>
    <property type="project" value="InterPro"/>
</dbReference>
<keyword evidence="3" id="KW-0067">ATP-binding</keyword>
<keyword evidence="4" id="KW-0812">Transmembrane</keyword>
<dbReference type="InterPro" id="IPR051046">
    <property type="entry name" value="MurCDEF_CellWall_CoF430Synth"/>
</dbReference>
<evidence type="ECO:0000256" key="4">
    <source>
        <dbReference type="SAM" id="Phobius"/>
    </source>
</evidence>
<dbReference type="Gene3D" id="3.40.1190.10">
    <property type="entry name" value="Mur-like, catalytic domain"/>
    <property type="match status" value="1"/>
</dbReference>
<dbReference type="Gene3D" id="3.90.190.20">
    <property type="entry name" value="Mur ligase, C-terminal domain"/>
    <property type="match status" value="1"/>
</dbReference>
<dbReference type="InterPro" id="IPR036565">
    <property type="entry name" value="Mur-like_cat_sf"/>
</dbReference>
<keyword evidence="1 7" id="KW-0436">Ligase</keyword>
<dbReference type="GO" id="GO:0005524">
    <property type="term" value="F:ATP binding"/>
    <property type="evidence" value="ECO:0007669"/>
    <property type="project" value="UniProtKB-KW"/>
</dbReference>
<dbReference type="PANTHER" id="PTHR43024:SF1">
    <property type="entry name" value="UDP-N-ACETYLMURAMOYL-TRIPEPTIDE--D-ALANYL-D-ALANINE LIGASE"/>
    <property type="match status" value="1"/>
</dbReference>
<dbReference type="RefSeq" id="WP_074462848.1">
    <property type="nucleotide sequence ID" value="NZ_FMUR01000014.1"/>
</dbReference>
<dbReference type="AlphaFoldDB" id="A0A1G5F9V3"/>
<feature type="transmembrane region" description="Helical" evidence="4">
    <location>
        <begin position="6"/>
        <end position="24"/>
    </location>
</feature>
<dbReference type="PANTHER" id="PTHR43024">
    <property type="entry name" value="UDP-N-ACETYLMURAMOYL-TRIPEPTIDE--D-ALANYL-D-ALANINE LIGASE"/>
    <property type="match status" value="1"/>
</dbReference>
<dbReference type="InterPro" id="IPR004101">
    <property type="entry name" value="Mur_ligase_C"/>
</dbReference>
<dbReference type="Pfam" id="PF08245">
    <property type="entry name" value="Mur_ligase_M"/>
    <property type="match status" value="1"/>
</dbReference>
<keyword evidence="2" id="KW-0547">Nucleotide-binding</keyword>
<name>A0A1G5F9V3_9FIRM</name>
<reference evidence="8" key="1">
    <citation type="submission" date="2016-10" db="EMBL/GenBank/DDBJ databases">
        <authorList>
            <person name="Varghese N."/>
            <person name="Submissions S."/>
        </authorList>
    </citation>
    <scope>NUCLEOTIDE SEQUENCE [LARGE SCALE GENOMIC DNA]</scope>
    <source>
        <strain evidence="8">XBD2006</strain>
    </source>
</reference>
<evidence type="ECO:0000259" key="5">
    <source>
        <dbReference type="Pfam" id="PF02875"/>
    </source>
</evidence>
<keyword evidence="4" id="KW-1133">Transmembrane helix</keyword>
<organism evidence="7 8">
    <name type="scientific">Butyrivibrio hungatei</name>
    <dbReference type="NCBI Taxonomy" id="185008"/>
    <lineage>
        <taxon>Bacteria</taxon>
        <taxon>Bacillati</taxon>
        <taxon>Bacillota</taxon>
        <taxon>Clostridia</taxon>
        <taxon>Lachnospirales</taxon>
        <taxon>Lachnospiraceae</taxon>
        <taxon>Butyrivibrio</taxon>
    </lineage>
</organism>
<keyword evidence="8" id="KW-1185">Reference proteome</keyword>
<evidence type="ECO:0000313" key="7">
    <source>
        <dbReference type="EMBL" id="SCY36042.1"/>
    </source>
</evidence>
<proteinExistence type="predicted"/>
<sequence length="547" mass="60800">MLIIFFTVYLCAAVLGLRYYTHMLQLSSYQFQGYFRFLKTTVTKYGLHAGAAAAIFGAGFFEYAQAVEETDMNKPAIGLFVLAIVFLVLMAVMYIPRKAKKKFVVTKRVQRLFVTYTVLFVITVLVAVLCVALGADWSAGKHAIAAAFIAAYIGFLPLIVALSNLINKPVENRINQWFIDDAKRILKEHQGLRIIGVTGSYGKTSVKYYLTTLLSEKYRVLMTPESYNTPMGIVRTIREKMVPTHEIFVCEMGARHLHDIKEITDIVHPDDGILTSIGYQHLETFHSLENIVSTKYELLDAVDEKEKEEGNAGKGKHLKFANGDNEIIRANMKYKDAITYGVSDDCDYRVSDISVTGAGTTFNVTTPDGETAEFNTKLVGRHNVENIAGAIAVAASFGVPMNKLKMAVRRIQPVPHRLELVRHGAVAILDDAYNSNPNGAKVALETLALFDNSVKILVTPGMVELGEKEDEYNEEFGRQAANVCDYIILVGEKQTQAIKKGALEAGFAKDKLFVKNGLTEATQLMYELEAGREKVILLENDLPDNYT</sequence>
<feature type="transmembrane region" description="Helical" evidence="4">
    <location>
        <begin position="116"/>
        <end position="137"/>
    </location>
</feature>